<dbReference type="EMBL" id="JMSE01000617">
    <property type="protein sequence ID" value="KDN68800.1"/>
    <property type="molecule type" value="Genomic_DNA"/>
</dbReference>
<evidence type="ECO:0000313" key="2">
    <source>
        <dbReference type="EMBL" id="KDN68800.1"/>
    </source>
</evidence>
<proteinExistence type="predicted"/>
<dbReference type="AlphaFoldDB" id="A0A066XS54"/>
<protein>
    <submittedName>
        <fullName evidence="2">Putative methyltransferase domain-containing protein</fullName>
    </submittedName>
</protein>
<accession>A0A066XS54</accession>
<dbReference type="Gene3D" id="3.40.50.150">
    <property type="entry name" value="Vaccinia Virus protein VP39"/>
    <property type="match status" value="1"/>
</dbReference>
<dbReference type="GO" id="GO:0032259">
    <property type="term" value="P:methylation"/>
    <property type="evidence" value="ECO:0007669"/>
    <property type="project" value="UniProtKB-KW"/>
</dbReference>
<feature type="region of interest" description="Disordered" evidence="1">
    <location>
        <begin position="77"/>
        <end position="98"/>
    </location>
</feature>
<name>A0A066XS54_COLSU</name>
<evidence type="ECO:0000256" key="1">
    <source>
        <dbReference type="SAM" id="MobiDB-lite"/>
    </source>
</evidence>
<keyword evidence="2" id="KW-0808">Transferase</keyword>
<keyword evidence="3" id="KW-1185">Reference proteome</keyword>
<evidence type="ECO:0000313" key="3">
    <source>
        <dbReference type="Proteomes" id="UP000027238"/>
    </source>
</evidence>
<sequence length="281" mass="31573">MTTIGRPMESQRTHSTLDIEDFMEMARPDTFAGAAVYVPVFLRYVYDPVVLGLYCPYAWKIQLTRMRESFNRHIAHSTSPLRSSSPIDGTSTGPGSSKNSPCRILDIVVGTRYFFKHAPLPTGSEMHIVDLNRSALHAARSRTMAAHPTTTCQMTIAGFLDTEGKGLRRRDLGSGSFDAISTMMLLHCLPGPPERKAGTLVHLRHLLAPKGTLFGMKILGRDVKHKIWRKQLMFWHNLMGLFGNTEDGVEGFIWPLKEAFEDVSWEIHGKILLLEARKPKI</sequence>
<dbReference type="GO" id="GO:0008168">
    <property type="term" value="F:methyltransferase activity"/>
    <property type="evidence" value="ECO:0007669"/>
    <property type="project" value="UniProtKB-KW"/>
</dbReference>
<dbReference type="HOGENOM" id="CLU_046029_0_0_1"/>
<reference evidence="3" key="1">
    <citation type="journal article" date="2014" name="Genome Announc.">
        <title>Draft genome sequence of Colletotrichum sublineola, a destructive pathogen of cultivated sorghum.</title>
        <authorList>
            <person name="Baroncelli R."/>
            <person name="Sanz-Martin J.M."/>
            <person name="Rech G.E."/>
            <person name="Sukno S.A."/>
            <person name="Thon M.R."/>
        </authorList>
    </citation>
    <scope>NUCLEOTIDE SEQUENCE [LARGE SCALE GENOMIC DNA]</scope>
    <source>
        <strain evidence="3">TX430BB</strain>
    </source>
</reference>
<gene>
    <name evidence="2" type="ORF">CSUB01_12446</name>
</gene>
<organism evidence="2 3">
    <name type="scientific">Colletotrichum sublineola</name>
    <name type="common">Sorghum anthracnose fungus</name>
    <dbReference type="NCBI Taxonomy" id="1173701"/>
    <lineage>
        <taxon>Eukaryota</taxon>
        <taxon>Fungi</taxon>
        <taxon>Dikarya</taxon>
        <taxon>Ascomycota</taxon>
        <taxon>Pezizomycotina</taxon>
        <taxon>Sordariomycetes</taxon>
        <taxon>Hypocreomycetidae</taxon>
        <taxon>Glomerellales</taxon>
        <taxon>Glomerellaceae</taxon>
        <taxon>Colletotrichum</taxon>
        <taxon>Colletotrichum graminicola species complex</taxon>
    </lineage>
</organism>
<dbReference type="STRING" id="1173701.A0A066XS54"/>
<dbReference type="OrthoDB" id="10061782at2759"/>
<keyword evidence="2" id="KW-0489">Methyltransferase</keyword>
<dbReference type="Proteomes" id="UP000027238">
    <property type="component" value="Unassembled WGS sequence"/>
</dbReference>
<comment type="caution">
    <text evidence="2">The sequence shown here is derived from an EMBL/GenBank/DDBJ whole genome shotgun (WGS) entry which is preliminary data.</text>
</comment>
<dbReference type="InterPro" id="IPR029063">
    <property type="entry name" value="SAM-dependent_MTases_sf"/>
</dbReference>
<dbReference type="OMA" id="LMFWHNL"/>
<dbReference type="SUPFAM" id="SSF53335">
    <property type="entry name" value="S-adenosyl-L-methionine-dependent methyltransferases"/>
    <property type="match status" value="1"/>
</dbReference>
<dbReference type="eggNOG" id="ENOG502SJSY">
    <property type="taxonomic scope" value="Eukaryota"/>
</dbReference>